<dbReference type="PROSITE" id="PS01180">
    <property type="entry name" value="CUB"/>
    <property type="match status" value="3"/>
</dbReference>
<dbReference type="Gene3D" id="2.60.120.290">
    <property type="entry name" value="Spermadhesin, CUB domain"/>
    <property type="match status" value="5"/>
</dbReference>
<comment type="caution">
    <text evidence="3">Lacks conserved residue(s) required for the propagation of feature annotation.</text>
</comment>
<dbReference type="SMART" id="SM00042">
    <property type="entry name" value="CUB"/>
    <property type="match status" value="3"/>
</dbReference>
<dbReference type="AlphaFoldDB" id="A0A091N409"/>
<dbReference type="PANTHER" id="PTHR24251">
    <property type="entry name" value="OVOCHYMASE-RELATED"/>
    <property type="match status" value="1"/>
</dbReference>
<dbReference type="SUPFAM" id="SSF49854">
    <property type="entry name" value="Spermadhesin, CUB domain"/>
    <property type="match status" value="3"/>
</dbReference>
<sequence length="327" mass="35530">SPGKRTSHPLLCPPGIKCGGVLSAPAGNFSSPNFPEPYPYETECTWLIVVAEGDPCAYDYLQVYNGASRDRGNLLGTFCGRSPPPPFSSAWHVMAVVFRSDRHVAKRGFAAAYQKDACGGQLTGLSGEITSPRYPESYPNDAECLWSIGGAGGMALFDGPTTATPHLGRYCGSARPPRIVSSAPHLRILFKSDFNIGGRGFKAYFYSGECQEVFTAIKGNFSSPQYPNFYPNNLKCQWRVQLPLGYRVKVFFLDVELEGRSSLTGHCDYDHLAAFDGGTEDGSLLGRWCGQESPAPVTSRSNQILLVLHTDRNTAKRGFSIAYVGGK</sequence>
<evidence type="ECO:0000256" key="3">
    <source>
        <dbReference type="PROSITE-ProRule" id="PRU00059"/>
    </source>
</evidence>
<feature type="domain" description="CUB" evidence="4">
    <location>
        <begin position="18"/>
        <end position="116"/>
    </location>
</feature>
<protein>
    <submittedName>
        <fullName evidence="5">CUB domain-containing protein 2</fullName>
    </submittedName>
</protein>
<dbReference type="InterPro" id="IPR000859">
    <property type="entry name" value="CUB_dom"/>
</dbReference>
<dbReference type="CDD" id="cd00041">
    <property type="entry name" value="CUB"/>
    <property type="match status" value="3"/>
</dbReference>
<feature type="non-terminal residue" evidence="5">
    <location>
        <position position="1"/>
    </location>
</feature>
<dbReference type="Proteomes" id="UP000054244">
    <property type="component" value="Unassembled WGS sequence"/>
</dbReference>
<evidence type="ECO:0000313" key="5">
    <source>
        <dbReference type="EMBL" id="KFP84136.1"/>
    </source>
</evidence>
<keyword evidence="6" id="KW-1185">Reference proteome</keyword>
<evidence type="ECO:0000259" key="4">
    <source>
        <dbReference type="PROSITE" id="PS01180"/>
    </source>
</evidence>
<evidence type="ECO:0000313" key="6">
    <source>
        <dbReference type="Proteomes" id="UP000054244"/>
    </source>
</evidence>
<name>A0A091N409_APAVI</name>
<keyword evidence="1" id="KW-0677">Repeat</keyword>
<dbReference type="FunFam" id="2.60.120.290:FF:000013">
    <property type="entry name" value="Membrane frizzled-related protein"/>
    <property type="match status" value="1"/>
</dbReference>
<feature type="domain" description="CUB" evidence="4">
    <location>
        <begin position="118"/>
        <end position="208"/>
    </location>
</feature>
<organism evidence="5 6">
    <name type="scientific">Apaloderma vittatum</name>
    <name type="common">Bar-tailed trogon</name>
    <dbReference type="NCBI Taxonomy" id="57397"/>
    <lineage>
        <taxon>Eukaryota</taxon>
        <taxon>Metazoa</taxon>
        <taxon>Chordata</taxon>
        <taxon>Craniata</taxon>
        <taxon>Vertebrata</taxon>
        <taxon>Euteleostomi</taxon>
        <taxon>Archelosauria</taxon>
        <taxon>Archosauria</taxon>
        <taxon>Dinosauria</taxon>
        <taxon>Saurischia</taxon>
        <taxon>Theropoda</taxon>
        <taxon>Coelurosauria</taxon>
        <taxon>Aves</taxon>
        <taxon>Neognathae</taxon>
        <taxon>Neoaves</taxon>
        <taxon>Telluraves</taxon>
        <taxon>Coraciimorphae</taxon>
        <taxon>Trogoniformes</taxon>
        <taxon>Trogonidae</taxon>
        <taxon>Apaloderma</taxon>
    </lineage>
</organism>
<dbReference type="EMBL" id="KL376349">
    <property type="protein sequence ID" value="KFP84136.1"/>
    <property type="molecule type" value="Genomic_DNA"/>
</dbReference>
<feature type="non-terminal residue" evidence="5">
    <location>
        <position position="327"/>
    </location>
</feature>
<dbReference type="PANTHER" id="PTHR24251:SF47">
    <property type="entry name" value="CUB DOMAIN-CONTAINING PROTEIN 2"/>
    <property type="match status" value="1"/>
</dbReference>
<gene>
    <name evidence="5" type="ORF">N311_00754</name>
</gene>
<reference evidence="5 6" key="1">
    <citation type="submission" date="2014-04" db="EMBL/GenBank/DDBJ databases">
        <title>Genome evolution of avian class.</title>
        <authorList>
            <person name="Zhang G."/>
            <person name="Li C."/>
        </authorList>
    </citation>
    <scope>NUCLEOTIDE SEQUENCE [LARGE SCALE GENOMIC DNA]</scope>
    <source>
        <strain evidence="5">BGI_N311</strain>
    </source>
</reference>
<feature type="domain" description="CUB" evidence="4">
    <location>
        <begin position="210"/>
        <end position="326"/>
    </location>
</feature>
<proteinExistence type="predicted"/>
<evidence type="ECO:0000256" key="1">
    <source>
        <dbReference type="ARBA" id="ARBA00022737"/>
    </source>
</evidence>
<keyword evidence="2" id="KW-1015">Disulfide bond</keyword>
<evidence type="ECO:0000256" key="2">
    <source>
        <dbReference type="ARBA" id="ARBA00023157"/>
    </source>
</evidence>
<dbReference type="InterPro" id="IPR035914">
    <property type="entry name" value="Sperma_CUB_dom_sf"/>
</dbReference>
<dbReference type="Pfam" id="PF00431">
    <property type="entry name" value="CUB"/>
    <property type="match status" value="4"/>
</dbReference>
<accession>A0A091N409</accession>